<protein>
    <submittedName>
        <fullName evidence="4">Glycoside hydrolase family 2</fullName>
    </submittedName>
</protein>
<dbReference type="SUPFAM" id="SSF51445">
    <property type="entry name" value="(Trans)glycosidases"/>
    <property type="match status" value="1"/>
</dbReference>
<dbReference type="InterPro" id="IPR008979">
    <property type="entry name" value="Galactose-bd-like_sf"/>
</dbReference>
<comment type="caution">
    <text evidence="4">The sequence shown here is derived from an EMBL/GenBank/DDBJ whole genome shotgun (WGS) entry which is preliminary data.</text>
</comment>
<feature type="domain" description="Glycoside hydrolase family 2 catalytic" evidence="2">
    <location>
        <begin position="286"/>
        <end position="577"/>
    </location>
</feature>
<proteinExistence type="inferred from homology"/>
<dbReference type="InterPro" id="IPR006104">
    <property type="entry name" value="Glyco_hydro_2_N"/>
</dbReference>
<dbReference type="SUPFAM" id="SSF49785">
    <property type="entry name" value="Galactose-binding domain-like"/>
    <property type="match status" value="1"/>
</dbReference>
<dbReference type="InterPro" id="IPR051913">
    <property type="entry name" value="GH2_Domain-Containing"/>
</dbReference>
<dbReference type="InterPro" id="IPR006103">
    <property type="entry name" value="Glyco_hydro_2_cat"/>
</dbReference>
<dbReference type="GO" id="GO:0005975">
    <property type="term" value="P:carbohydrate metabolic process"/>
    <property type="evidence" value="ECO:0007669"/>
    <property type="project" value="InterPro"/>
</dbReference>
<organism evidence="4 5">
    <name type="scientific">Duganella vulcania</name>
    <dbReference type="NCBI Taxonomy" id="2692166"/>
    <lineage>
        <taxon>Bacteria</taxon>
        <taxon>Pseudomonadati</taxon>
        <taxon>Pseudomonadota</taxon>
        <taxon>Betaproteobacteria</taxon>
        <taxon>Burkholderiales</taxon>
        <taxon>Oxalobacteraceae</taxon>
        <taxon>Telluria group</taxon>
        <taxon>Duganella</taxon>
    </lineage>
</organism>
<keyword evidence="4" id="KW-0378">Hydrolase</keyword>
<dbReference type="RefSeq" id="WP_161096672.1">
    <property type="nucleotide sequence ID" value="NZ_WWCW01000026.1"/>
</dbReference>
<dbReference type="Proteomes" id="UP000470302">
    <property type="component" value="Unassembled WGS sequence"/>
</dbReference>
<dbReference type="PANTHER" id="PTHR42732">
    <property type="entry name" value="BETA-GALACTOSIDASE"/>
    <property type="match status" value="1"/>
</dbReference>
<reference evidence="4 5" key="1">
    <citation type="submission" date="2020-01" db="EMBL/GenBank/DDBJ databases">
        <title>Novel species isolated from a subtropical stream in China.</title>
        <authorList>
            <person name="Lu H."/>
        </authorList>
    </citation>
    <scope>NUCLEOTIDE SEQUENCE [LARGE SCALE GENOMIC DNA]</scope>
    <source>
        <strain evidence="4 5">FT82W</strain>
    </source>
</reference>
<dbReference type="Pfam" id="PF02837">
    <property type="entry name" value="Glyco_hydro_2_N"/>
    <property type="match status" value="1"/>
</dbReference>
<evidence type="ECO:0000256" key="1">
    <source>
        <dbReference type="ARBA" id="ARBA00007401"/>
    </source>
</evidence>
<dbReference type="InterPro" id="IPR036156">
    <property type="entry name" value="Beta-gal/glucu_dom_sf"/>
</dbReference>
<dbReference type="SUPFAM" id="SSF49303">
    <property type="entry name" value="beta-Galactosidase/glucuronidase domain"/>
    <property type="match status" value="1"/>
</dbReference>
<dbReference type="PANTHER" id="PTHR42732:SF3">
    <property type="entry name" value="HYDROLASE"/>
    <property type="match status" value="1"/>
</dbReference>
<comment type="similarity">
    <text evidence="1">Belongs to the glycosyl hydrolase 2 family.</text>
</comment>
<evidence type="ECO:0000313" key="5">
    <source>
        <dbReference type="Proteomes" id="UP000470302"/>
    </source>
</evidence>
<dbReference type="EMBL" id="WWCW01000026">
    <property type="protein sequence ID" value="MYM87540.1"/>
    <property type="molecule type" value="Genomic_DNA"/>
</dbReference>
<evidence type="ECO:0000259" key="2">
    <source>
        <dbReference type="Pfam" id="PF02836"/>
    </source>
</evidence>
<dbReference type="GO" id="GO:0004553">
    <property type="term" value="F:hydrolase activity, hydrolyzing O-glycosyl compounds"/>
    <property type="evidence" value="ECO:0007669"/>
    <property type="project" value="InterPro"/>
</dbReference>
<dbReference type="Pfam" id="PF02836">
    <property type="entry name" value="Glyco_hydro_2_C"/>
    <property type="match status" value="1"/>
</dbReference>
<dbReference type="AlphaFoldDB" id="A0A845G1Q1"/>
<dbReference type="Gene3D" id="2.60.120.260">
    <property type="entry name" value="Galactose-binding domain-like"/>
    <property type="match status" value="1"/>
</dbReference>
<feature type="domain" description="Glycosyl hydrolases family 2 sugar binding" evidence="3">
    <location>
        <begin position="67"/>
        <end position="131"/>
    </location>
</feature>
<dbReference type="InterPro" id="IPR017853">
    <property type="entry name" value="GH"/>
</dbReference>
<gene>
    <name evidence="4" type="ORF">GTP91_10150</name>
</gene>
<evidence type="ECO:0000259" key="3">
    <source>
        <dbReference type="Pfam" id="PF02837"/>
    </source>
</evidence>
<sequence>MSRFEYPRPQLVRDAWQPLNGAWEFTYDDERRYSQAADDIEWRLSIEVPFAPEAAASGLGDQSFHTVCWYRRKFKLATRSPRMRLHFGAVDYRARVWVNGMLVAEHEGGHTPFSADITDVLLDGPEQTVVVQAEDDPADLAKPRGKQDWQLEPHSIWYPRTTGIWQSVWLEPLPATYIAALRWTPVFDGYEIGCEVLVGGDVRADLSVEVRVMHDGTLLAADRYLLVGQEANRKIMLSDPGIDDSRNDLLWSPESPTLLDAELTLCCGDQVIDRVRSYTAMRSVAINRDRFMLNGRPYPLRLVLDQGYWPETLMTAPSDDALRRDVELAKAMGFNGVRKHQKIEDPRYLYWADRLGLLVWEEMPSAYAFSARAITRLLKEWTEAIERDYSHPCLIVWVAFNESWGVPNLTAMQAHRNAVEALYHLTRMLDSTRPVIGNDGWEASATDILGIHDYDADPERLRQRYEVSDPVRTLFDQRRPGGRILTLDGFPHRGQPIVLTEFGGVAYDPQAGGRTTWGYARAADAPSFMAHYRALLKAVSETTMFSGFCYTQFADTFQEANGLLTADRTPKVPLEQIHAATRNAPI</sequence>
<name>A0A845G1Q1_9BURK</name>
<evidence type="ECO:0000313" key="4">
    <source>
        <dbReference type="EMBL" id="MYM87540.1"/>
    </source>
</evidence>
<dbReference type="Gene3D" id="3.20.20.80">
    <property type="entry name" value="Glycosidases"/>
    <property type="match status" value="1"/>
</dbReference>
<accession>A0A845G1Q1</accession>